<evidence type="ECO:0000256" key="1">
    <source>
        <dbReference type="ARBA" id="ARBA00006821"/>
    </source>
</evidence>
<dbReference type="InterPro" id="IPR014718">
    <property type="entry name" value="GH-type_carb-bd"/>
</dbReference>
<organism evidence="5">
    <name type="scientific">bioreactor metagenome</name>
    <dbReference type="NCBI Taxonomy" id="1076179"/>
    <lineage>
        <taxon>unclassified sequences</taxon>
        <taxon>metagenomes</taxon>
        <taxon>ecological metagenomes</taxon>
    </lineage>
</organism>
<comment type="similarity">
    <text evidence="1">Belongs to the glycosyl hydrolase 57 family.</text>
</comment>
<gene>
    <name evidence="5" type="primary">amyA_3</name>
    <name evidence="5" type="ORF">SDC9_43106</name>
</gene>
<protein>
    <submittedName>
        <fullName evidence="5">Alpha-amylase 1</fullName>
        <ecNumber evidence="5">3.2.1.1</ecNumber>
    </submittedName>
</protein>
<comment type="caution">
    <text evidence="5">The sequence shown here is derived from an EMBL/GenBank/DDBJ whole genome shotgun (WGS) entry which is preliminary data.</text>
</comment>
<dbReference type="InterPro" id="IPR015179">
    <property type="entry name" value="A-amylase/a-glucTrfase_C"/>
</dbReference>
<feature type="domain" description="Alpha-amylase/4-alpha-glucanotransferase C-terminal" evidence="4">
    <location>
        <begin position="429"/>
        <end position="625"/>
    </location>
</feature>
<dbReference type="Pfam" id="PF03065">
    <property type="entry name" value="Glyco_hydro_57"/>
    <property type="match status" value="1"/>
</dbReference>
<sequence>MKVLIGAYSQLSQGVPVPAFERALTAVFKPLLTLLHHSEGAVLQLSLGVPVLEWLELTQQPVNLLLADLARRGKVELLTGSYHQSILSLLSPKDRSNQIELTTTYLRKRYGQRSKTLFSYAQVFNPHYINTMNLCCIDSLVISSYDCDKPKQQFTEPFSMQEMGKSISVIPTSSTINSLIRKFAEKEIGFGNLLDQVRSVFEAKPPFVMAMINIDQLLQGGITEEQTNLLFTMLLQYGPQSIEEAHSLEELPQKGYLQAGWYGFDSTKADLCCINDLFVKDESLSYLYGRYTSMVEIARTYKKDKDVRKRLEHLIQKLSTGTVYLCDANATMLRSSVRKLFWRYISEADSVLSALKDFSYPVVTDFDHDELDEYLVIGKYLSCVIDSKGGSLAELTYLPSLYNYGDTLSPLQGFGSSLHNQHPALQGRKQRLFSDVFLPFESVLDEYAKTDEQSCLDMSTTVYNLSVLDRRNTEFRAVATTDASPIIGGEVGLSKHFKIRQNTVLLDVTLTNLSEHPVSFRYGCEIPLSIASFKNPIPFFQLENKKNVLHEDDEIILKQVKSIRMYDEPNSTSLTLVADTRFTLLKEDYTIEIPTVLGVEQLYQHTLFMTSWPIQLESGAEKKITLGLRVERK</sequence>
<keyword evidence="5" id="KW-0326">Glycosidase</keyword>
<dbReference type="Gene3D" id="3.20.110.20">
    <property type="match status" value="1"/>
</dbReference>
<dbReference type="EMBL" id="VSSQ01000532">
    <property type="protein sequence ID" value="MPL96922.1"/>
    <property type="molecule type" value="Genomic_DNA"/>
</dbReference>
<evidence type="ECO:0000259" key="4">
    <source>
        <dbReference type="Pfam" id="PF09095"/>
    </source>
</evidence>
<keyword evidence="2" id="KW-0119">Carbohydrate metabolism</keyword>
<feature type="domain" description="Glycoside hydrolase family 57 N-terminal" evidence="3">
    <location>
        <begin position="45"/>
        <end position="133"/>
    </location>
</feature>
<reference evidence="5" key="1">
    <citation type="submission" date="2019-08" db="EMBL/GenBank/DDBJ databases">
        <authorList>
            <person name="Kucharzyk K."/>
            <person name="Murdoch R.W."/>
            <person name="Higgins S."/>
            <person name="Loffler F."/>
        </authorList>
    </citation>
    <scope>NUCLEOTIDE SEQUENCE</scope>
</reference>
<proteinExistence type="inferred from homology"/>
<accession>A0A644W2G7</accession>
<dbReference type="AlphaFoldDB" id="A0A644W2G7"/>
<evidence type="ECO:0000259" key="3">
    <source>
        <dbReference type="Pfam" id="PF03065"/>
    </source>
</evidence>
<dbReference type="SUPFAM" id="SSF88713">
    <property type="entry name" value="Glycoside hydrolase/deacetylase"/>
    <property type="match status" value="1"/>
</dbReference>
<dbReference type="GO" id="GO:0030246">
    <property type="term" value="F:carbohydrate binding"/>
    <property type="evidence" value="ECO:0007669"/>
    <property type="project" value="InterPro"/>
</dbReference>
<dbReference type="Pfam" id="PF09095">
    <property type="entry name" value="AmyA-gluTrfs_C"/>
    <property type="match status" value="1"/>
</dbReference>
<dbReference type="SUPFAM" id="SSF74650">
    <property type="entry name" value="Galactose mutarotase-like"/>
    <property type="match status" value="1"/>
</dbReference>
<dbReference type="InterPro" id="IPR004300">
    <property type="entry name" value="Glyco_hydro_57_N"/>
</dbReference>
<keyword evidence="5" id="KW-0378">Hydrolase</keyword>
<dbReference type="GO" id="GO:0004556">
    <property type="term" value="F:alpha-amylase activity"/>
    <property type="evidence" value="ECO:0007669"/>
    <property type="project" value="UniProtKB-EC"/>
</dbReference>
<name>A0A644W2G7_9ZZZZ</name>
<evidence type="ECO:0000256" key="2">
    <source>
        <dbReference type="ARBA" id="ARBA00023277"/>
    </source>
</evidence>
<evidence type="ECO:0000313" key="5">
    <source>
        <dbReference type="EMBL" id="MPL96922.1"/>
    </source>
</evidence>
<dbReference type="InterPro" id="IPR011330">
    <property type="entry name" value="Glyco_hydro/deAcase_b/a-brl"/>
</dbReference>
<dbReference type="GO" id="GO:0005975">
    <property type="term" value="P:carbohydrate metabolic process"/>
    <property type="evidence" value="ECO:0007669"/>
    <property type="project" value="InterPro"/>
</dbReference>
<dbReference type="EC" id="3.2.1.1" evidence="5"/>
<dbReference type="Gene3D" id="2.70.98.10">
    <property type="match status" value="1"/>
</dbReference>
<dbReference type="InterPro" id="IPR011013">
    <property type="entry name" value="Gal_mutarotase_sf_dom"/>
</dbReference>